<reference evidence="2" key="1">
    <citation type="journal article" date="2014" name="Front. Microbiol.">
        <title>High frequency of phylogenetically diverse reductive dehalogenase-homologous genes in deep subseafloor sedimentary metagenomes.</title>
        <authorList>
            <person name="Kawai M."/>
            <person name="Futagami T."/>
            <person name="Toyoda A."/>
            <person name="Takaki Y."/>
            <person name="Nishi S."/>
            <person name="Hori S."/>
            <person name="Arai W."/>
            <person name="Tsubouchi T."/>
            <person name="Morono Y."/>
            <person name="Uchiyama I."/>
            <person name="Ito T."/>
            <person name="Fujiyama A."/>
            <person name="Inagaki F."/>
            <person name="Takami H."/>
        </authorList>
    </citation>
    <scope>NUCLEOTIDE SEQUENCE</scope>
    <source>
        <strain evidence="2">Expedition CK06-06</strain>
    </source>
</reference>
<dbReference type="AlphaFoldDB" id="X0WRB5"/>
<dbReference type="InterPro" id="IPR006115">
    <property type="entry name" value="6PGDH_NADP-bd"/>
</dbReference>
<dbReference type="SUPFAM" id="SSF51735">
    <property type="entry name" value="NAD(P)-binding Rossmann-fold domains"/>
    <property type="match status" value="1"/>
</dbReference>
<dbReference type="GO" id="GO:0050661">
    <property type="term" value="F:NADP binding"/>
    <property type="evidence" value="ECO:0007669"/>
    <property type="project" value="InterPro"/>
</dbReference>
<dbReference type="Pfam" id="PF03446">
    <property type="entry name" value="NAD_binding_2"/>
    <property type="match status" value="1"/>
</dbReference>
<dbReference type="EMBL" id="BARS01036421">
    <property type="protein sequence ID" value="GAG15246.1"/>
    <property type="molecule type" value="Genomic_DNA"/>
</dbReference>
<dbReference type="PANTHER" id="PTHR43060:SF15">
    <property type="entry name" value="3-HYDROXYISOBUTYRATE DEHYDROGENASE-LIKE 1, MITOCHONDRIAL-RELATED"/>
    <property type="match status" value="1"/>
</dbReference>
<protein>
    <recommendedName>
        <fullName evidence="1">6-phosphogluconate dehydrogenase NADP-binding domain-containing protein</fullName>
    </recommendedName>
</protein>
<gene>
    <name evidence="2" type="ORF">S01H1_55986</name>
</gene>
<sequence>MLMPLLPRSIAFIGTGIMGSGMAGHLIMNGHPLHVHNRTREKAEALLERGATWHDTPESAANAADVVITMLGLPSDVEQVYFGKTAGGGVIAAAKSGSLLIDMTTSSPRLAERISSVARERNIEALDAPVSGGDVGARNKSLV</sequence>
<proteinExistence type="predicted"/>
<name>X0WRB5_9ZZZZ</name>
<feature type="non-terminal residue" evidence="2">
    <location>
        <position position="143"/>
    </location>
</feature>
<dbReference type="InterPro" id="IPR036291">
    <property type="entry name" value="NAD(P)-bd_dom_sf"/>
</dbReference>
<organism evidence="2">
    <name type="scientific">marine sediment metagenome</name>
    <dbReference type="NCBI Taxonomy" id="412755"/>
    <lineage>
        <taxon>unclassified sequences</taxon>
        <taxon>metagenomes</taxon>
        <taxon>ecological metagenomes</taxon>
    </lineage>
</organism>
<dbReference type="Gene3D" id="3.40.50.720">
    <property type="entry name" value="NAD(P)-binding Rossmann-like Domain"/>
    <property type="match status" value="1"/>
</dbReference>
<dbReference type="PANTHER" id="PTHR43060">
    <property type="entry name" value="3-HYDROXYISOBUTYRATE DEHYDROGENASE-LIKE 1, MITOCHONDRIAL-RELATED"/>
    <property type="match status" value="1"/>
</dbReference>
<feature type="domain" description="6-phosphogluconate dehydrogenase NADP-binding" evidence="1">
    <location>
        <begin position="9"/>
        <end position="142"/>
    </location>
</feature>
<evidence type="ECO:0000259" key="1">
    <source>
        <dbReference type="Pfam" id="PF03446"/>
    </source>
</evidence>
<comment type="caution">
    <text evidence="2">The sequence shown here is derived from an EMBL/GenBank/DDBJ whole genome shotgun (WGS) entry which is preliminary data.</text>
</comment>
<accession>X0WRB5</accession>
<evidence type="ECO:0000313" key="2">
    <source>
        <dbReference type="EMBL" id="GAG15246.1"/>
    </source>
</evidence>